<proteinExistence type="predicted"/>
<organism evidence="1 2">
    <name type="scientific">Candidatus Magnetominusculus xianensis</name>
    <dbReference type="NCBI Taxonomy" id="1748249"/>
    <lineage>
        <taxon>Bacteria</taxon>
        <taxon>Pseudomonadati</taxon>
        <taxon>Nitrospirota</taxon>
        <taxon>Nitrospiria</taxon>
        <taxon>Nitrospirales</taxon>
        <taxon>Nitrospiraceae</taxon>
        <taxon>Candidatus Magnetominusculus</taxon>
    </lineage>
</organism>
<gene>
    <name evidence="1" type="ORF">ASN18_1402</name>
</gene>
<accession>A0ABR5SFW8</accession>
<evidence type="ECO:0000313" key="1">
    <source>
        <dbReference type="EMBL" id="KWT86930.1"/>
    </source>
</evidence>
<protein>
    <submittedName>
        <fullName evidence="1">Uncharacterized protein</fullName>
    </submittedName>
</protein>
<evidence type="ECO:0000313" key="2">
    <source>
        <dbReference type="Proteomes" id="UP000060487"/>
    </source>
</evidence>
<dbReference type="Proteomes" id="UP000060487">
    <property type="component" value="Unassembled WGS sequence"/>
</dbReference>
<sequence length="173" mass="19984">MVVLRYKGSHGTTEGRYEEIVNKGFSCGDGRAGIGVYFWAEGPLYIELARAWCRFKAKTGGYKQRHVIIIVELEADEDETIDIEDMQIKNYIFYLSEKLGIDKDNDTGISRVYDLLFDEWEKTRNRIVKMYKVRLAPPPNTGSFRYPMKLLGAPLCYVVRKAEIITVISVQHY</sequence>
<comment type="caution">
    <text evidence="1">The sequence shown here is derived from an EMBL/GenBank/DDBJ whole genome shotgun (WGS) entry which is preliminary data.</text>
</comment>
<name>A0ABR5SFW8_9BACT</name>
<keyword evidence="2" id="KW-1185">Reference proteome</keyword>
<reference evidence="1 2" key="1">
    <citation type="submission" date="2015-11" db="EMBL/GenBank/DDBJ databases">
        <authorList>
            <person name="Lin W."/>
        </authorList>
    </citation>
    <scope>NUCLEOTIDE SEQUENCE [LARGE SCALE GENOMIC DNA]</scope>
    <source>
        <strain evidence="1 2">HCH-1</strain>
    </source>
</reference>
<dbReference type="EMBL" id="LNQR01000054">
    <property type="protein sequence ID" value="KWT86930.1"/>
    <property type="molecule type" value="Genomic_DNA"/>
</dbReference>